<proteinExistence type="predicted"/>
<dbReference type="EMBL" id="JBHTBE010000004">
    <property type="protein sequence ID" value="MFC7270131.1"/>
    <property type="molecule type" value="Genomic_DNA"/>
</dbReference>
<gene>
    <name evidence="2" type="ORF">ACFQRL_14300</name>
</gene>
<dbReference type="RefSeq" id="WP_262875062.1">
    <property type="nucleotide sequence ID" value="NZ_BAABKW010000016.1"/>
</dbReference>
<feature type="chain" id="PRO_5047422342" description="Peptidase M10 metallopeptidase domain-containing protein" evidence="1">
    <location>
        <begin position="38"/>
        <end position="183"/>
    </location>
</feature>
<comment type="caution">
    <text evidence="2">The sequence shown here is derived from an EMBL/GenBank/DDBJ whole genome shotgun (WGS) entry which is preliminary data.</text>
</comment>
<dbReference type="Proteomes" id="UP001596507">
    <property type="component" value="Unassembled WGS sequence"/>
</dbReference>
<accession>A0ABW2HGA9</accession>
<keyword evidence="3" id="KW-1185">Reference proteome</keyword>
<reference evidence="3" key="1">
    <citation type="journal article" date="2019" name="Int. J. Syst. Evol. Microbiol.">
        <title>The Global Catalogue of Microorganisms (GCM) 10K type strain sequencing project: providing services to taxonomists for standard genome sequencing and annotation.</title>
        <authorList>
            <consortium name="The Broad Institute Genomics Platform"/>
            <consortium name="The Broad Institute Genome Sequencing Center for Infectious Disease"/>
            <person name="Wu L."/>
            <person name="Ma J."/>
        </authorList>
    </citation>
    <scope>NUCLEOTIDE SEQUENCE [LARGE SCALE GENOMIC DNA]</scope>
    <source>
        <strain evidence="3">CGMCC 1.15772</strain>
    </source>
</reference>
<dbReference type="InterPro" id="IPR024079">
    <property type="entry name" value="MetalloPept_cat_dom_sf"/>
</dbReference>
<evidence type="ECO:0008006" key="4">
    <source>
        <dbReference type="Google" id="ProtNLM"/>
    </source>
</evidence>
<dbReference type="SUPFAM" id="SSF55486">
    <property type="entry name" value="Metalloproteases ('zincins'), catalytic domain"/>
    <property type="match status" value="1"/>
</dbReference>
<keyword evidence="1" id="KW-0732">Signal</keyword>
<name>A0ABW2HGA9_9MICO</name>
<feature type="signal peptide" evidence="1">
    <location>
        <begin position="1"/>
        <end position="37"/>
    </location>
</feature>
<organism evidence="2 3">
    <name type="scientific">Microbacterium fluvii</name>
    <dbReference type="NCBI Taxonomy" id="415215"/>
    <lineage>
        <taxon>Bacteria</taxon>
        <taxon>Bacillati</taxon>
        <taxon>Actinomycetota</taxon>
        <taxon>Actinomycetes</taxon>
        <taxon>Micrococcales</taxon>
        <taxon>Microbacteriaceae</taxon>
        <taxon>Microbacterium</taxon>
    </lineage>
</organism>
<evidence type="ECO:0000313" key="3">
    <source>
        <dbReference type="Proteomes" id="UP001596507"/>
    </source>
</evidence>
<protein>
    <recommendedName>
        <fullName evidence="4">Peptidase M10 metallopeptidase domain-containing protein</fullName>
    </recommendedName>
</protein>
<evidence type="ECO:0000313" key="2">
    <source>
        <dbReference type="EMBL" id="MFC7270131.1"/>
    </source>
</evidence>
<evidence type="ECO:0000256" key="1">
    <source>
        <dbReference type="SAM" id="SignalP"/>
    </source>
</evidence>
<dbReference type="Gene3D" id="3.40.390.10">
    <property type="entry name" value="Collagenase (Catalytic Domain)"/>
    <property type="match status" value="1"/>
</dbReference>
<sequence length="183" mass="20222">MTNDGVRDAQARRRLGARVVVAAALVAAMLAPAQAHATYQGSLCEGLGSWPIQSWSSYNSTWETPMNTARNTWNTSALLNIYHNSSTTSSVTAASYSATWYGYYTYTSSSRRKFIQMNTRTITADATNFANFVRSVFAHELGHGFCLKDDPTTSSASLMKHSRNRNTLVAPTTYDWADINAHF</sequence>